<reference evidence="1 2" key="1">
    <citation type="submission" date="2014-02" db="EMBL/GenBank/DDBJ databases">
        <title>Expanding our view of genomic diversity in Candidatus Accumulibacter clades.</title>
        <authorList>
            <person name="Skennerton C.T."/>
            <person name="Barr J.J."/>
            <person name="Slater F.R."/>
            <person name="Bond P.L."/>
            <person name="Tyson G.W."/>
        </authorList>
    </citation>
    <scope>NUCLEOTIDE SEQUENCE [LARGE SCALE GENOMIC DNA]</scope>
    <source>
        <strain evidence="2">BA-92</strain>
    </source>
</reference>
<dbReference type="Pfam" id="PF08813">
    <property type="entry name" value="Phage_tail_3"/>
    <property type="match status" value="1"/>
</dbReference>
<dbReference type="Proteomes" id="UP000021816">
    <property type="component" value="Unassembled WGS sequence"/>
</dbReference>
<dbReference type="EMBL" id="JEMX01000116">
    <property type="protein sequence ID" value="EXI77111.1"/>
    <property type="molecule type" value="Genomic_DNA"/>
</dbReference>
<proteinExistence type="predicted"/>
<dbReference type="STRING" id="1454003.AW10_04005"/>
<accession>A0A011NP82</accession>
<dbReference type="Gene3D" id="4.10.410.40">
    <property type="match status" value="1"/>
</dbReference>
<evidence type="ECO:0000313" key="2">
    <source>
        <dbReference type="Proteomes" id="UP000021816"/>
    </source>
</evidence>
<comment type="caution">
    <text evidence="1">The sequence shown here is derived from an EMBL/GenBank/DDBJ whole genome shotgun (WGS) entry which is preliminary data.</text>
</comment>
<dbReference type="PATRIC" id="fig|1454003.3.peg.4064"/>
<dbReference type="AlphaFoldDB" id="A0A011NP82"/>
<gene>
    <name evidence="1" type="ORF">AW10_04005</name>
</gene>
<protein>
    <submittedName>
        <fullName evidence="1">Phage tail protein</fullName>
    </submittedName>
</protein>
<evidence type="ECO:0000313" key="1">
    <source>
        <dbReference type="EMBL" id="EXI77111.1"/>
    </source>
</evidence>
<sequence length="212" mass="21664">MPSTAQVAQLSKFYVSGTPGASITITAITKAAAAVVTATNTLAVGDVLIFGTVTNMPEIAGLLGIVTAASGSSFTVAIDSSGFAAAGTSGTAIPQTFSKVGNVQDFTPDGGTATVIDVTNMDSLAKEKRQGLQDNGNYALTYDADDTDVGQLRLIAARAAQAVVVFKQYYPGGLKIRAWQGFVQKITEPVAGVDKVLRCSATLVVTGPIARG</sequence>
<dbReference type="InterPro" id="IPR014918">
    <property type="entry name" value="Phage_tail_3"/>
</dbReference>
<name>A0A011NP82_9PROT</name>
<organism evidence="1 2">
    <name type="scientific">Candidatus Accumulibacter appositus</name>
    <dbReference type="NCBI Taxonomy" id="1454003"/>
    <lineage>
        <taxon>Bacteria</taxon>
        <taxon>Pseudomonadati</taxon>
        <taxon>Pseudomonadota</taxon>
        <taxon>Betaproteobacteria</taxon>
        <taxon>Candidatus Accumulibacter</taxon>
    </lineage>
</organism>